<evidence type="ECO:0000313" key="2">
    <source>
        <dbReference type="Proteomes" id="UP001148737"/>
    </source>
</evidence>
<accession>A0ACC1QWL7</accession>
<keyword evidence="2" id="KW-1185">Reference proteome</keyword>
<organism evidence="1 2">
    <name type="scientific">Lecanicillium saksenae</name>
    <dbReference type="NCBI Taxonomy" id="468837"/>
    <lineage>
        <taxon>Eukaryota</taxon>
        <taxon>Fungi</taxon>
        <taxon>Dikarya</taxon>
        <taxon>Ascomycota</taxon>
        <taxon>Pezizomycotina</taxon>
        <taxon>Sordariomycetes</taxon>
        <taxon>Hypocreomycetidae</taxon>
        <taxon>Hypocreales</taxon>
        <taxon>Cordycipitaceae</taxon>
        <taxon>Lecanicillium</taxon>
    </lineage>
</organism>
<evidence type="ECO:0000313" key="1">
    <source>
        <dbReference type="EMBL" id="KAJ3492531.1"/>
    </source>
</evidence>
<protein>
    <submittedName>
        <fullName evidence="1">Uncharacterized protein</fullName>
    </submittedName>
</protein>
<sequence>MLATALGIEEQARDFHPRDKDALCTADSLLYMCTRFDTILLHMRQPEYSEDDGGPKCKPEPRDVPFVSVTDAYLQLEIIFNYTADIIISPGPNAVFWNSQHTEQMEWSIQIMRQRLSRWEGHFKQLKLRAENRHALPLKLLELRVKLLRLLMHAKSSNTPDELCWDDFKAQFSLMIEDAKTILVMRYAALAQSGKSPQRTRTFTVTPMIKDLLYIIARLCRDPAIRRRTFALFAHDYYVSPDADTPTYIAMATAIKQLEETEWRATAVLQRNEPSCGCKGSTRGYATLWVKTVDDVYNDGDWRKVQIKYGSYQPALIPLMEI</sequence>
<comment type="caution">
    <text evidence="1">The sequence shown here is derived from an EMBL/GenBank/DDBJ whole genome shotgun (WGS) entry which is preliminary data.</text>
</comment>
<reference evidence="1" key="1">
    <citation type="submission" date="2022-07" db="EMBL/GenBank/DDBJ databases">
        <title>Genome Sequence of Lecanicillium saksenae.</title>
        <authorList>
            <person name="Buettner E."/>
        </authorList>
    </citation>
    <scope>NUCLEOTIDE SEQUENCE</scope>
    <source>
        <strain evidence="1">VT-O1</strain>
    </source>
</reference>
<dbReference type="Proteomes" id="UP001148737">
    <property type="component" value="Unassembled WGS sequence"/>
</dbReference>
<gene>
    <name evidence="1" type="ORF">NLG97_g5330</name>
</gene>
<proteinExistence type="predicted"/>
<name>A0ACC1QWL7_9HYPO</name>
<dbReference type="EMBL" id="JANAKD010000590">
    <property type="protein sequence ID" value="KAJ3492531.1"/>
    <property type="molecule type" value="Genomic_DNA"/>
</dbReference>